<feature type="domain" description="ABC transporter" evidence="9">
    <location>
        <begin position="2"/>
        <end position="239"/>
    </location>
</feature>
<dbReference type="GO" id="GO:0043190">
    <property type="term" value="C:ATP-binding cassette (ABC) transporter complex"/>
    <property type="evidence" value="ECO:0007669"/>
    <property type="project" value="TreeGrafter"/>
</dbReference>
<comment type="similarity">
    <text evidence="2">Belongs to the ABC transporter superfamily.</text>
</comment>
<keyword evidence="5" id="KW-0547">Nucleotide-binding</keyword>
<evidence type="ECO:0000256" key="3">
    <source>
        <dbReference type="ARBA" id="ARBA00022448"/>
    </source>
</evidence>
<dbReference type="PANTHER" id="PTHR43553:SF24">
    <property type="entry name" value="ENERGY-COUPLING FACTOR TRANSPORTER ATP-BINDING PROTEIN ECFA1"/>
    <property type="match status" value="1"/>
</dbReference>
<accession>A0AAU0UGG0</accession>
<dbReference type="InterPro" id="IPR030947">
    <property type="entry name" value="EcfA_1"/>
</dbReference>
<evidence type="ECO:0000256" key="1">
    <source>
        <dbReference type="ARBA" id="ARBA00004202"/>
    </source>
</evidence>
<keyword evidence="8" id="KW-0472">Membrane</keyword>
<evidence type="ECO:0000259" key="9">
    <source>
        <dbReference type="PROSITE" id="PS50893"/>
    </source>
</evidence>
<dbReference type="SUPFAM" id="SSF52540">
    <property type="entry name" value="P-loop containing nucleoside triphosphate hydrolases"/>
    <property type="match status" value="1"/>
</dbReference>
<dbReference type="SMART" id="SM00382">
    <property type="entry name" value="AAA"/>
    <property type="match status" value="1"/>
</dbReference>
<sequence>MLKVESLWHYYSRGEEQVAAIQGLSLGISPGEFVVVLGHNGSGKSTLAKHFNALLLPSKGKITVNGLDTADEENLWNIRQQVGMVFQNPDNQLVATVVEEEVAFGPENIGLPPTQIYQRIDEALSMVGMNEYRNYAPHLLSGGQKQRVAIAGIIAMRPKVLVLDEPTAMLDPQGRREVMDTVLKLNQQEGLTVVHITHFMEEALHADRVVVMEQGRVAMQGKPMEVFLQVERLKELSLDVPQMVHLAHLLRQEGLEVPQQIMTVEQMEQWLVNY</sequence>
<dbReference type="InterPro" id="IPR017871">
    <property type="entry name" value="ABC_transporter-like_CS"/>
</dbReference>
<evidence type="ECO:0000313" key="10">
    <source>
        <dbReference type="EMBL" id="WRO20332.1"/>
    </source>
</evidence>
<dbReference type="EMBL" id="CP121694">
    <property type="protein sequence ID" value="WRO20332.1"/>
    <property type="molecule type" value="Genomic_DNA"/>
</dbReference>
<dbReference type="InterPro" id="IPR050095">
    <property type="entry name" value="ECF_ABC_transporter_ATP-bd"/>
</dbReference>
<dbReference type="GO" id="GO:0042626">
    <property type="term" value="F:ATPase-coupled transmembrane transporter activity"/>
    <property type="evidence" value="ECO:0007669"/>
    <property type="project" value="TreeGrafter"/>
</dbReference>
<dbReference type="PROSITE" id="PS50893">
    <property type="entry name" value="ABC_TRANSPORTER_2"/>
    <property type="match status" value="1"/>
</dbReference>
<evidence type="ECO:0000256" key="8">
    <source>
        <dbReference type="ARBA" id="ARBA00023136"/>
    </source>
</evidence>
<dbReference type="PROSITE" id="PS00211">
    <property type="entry name" value="ABC_TRANSPORTER_1"/>
    <property type="match status" value="1"/>
</dbReference>
<dbReference type="GO" id="GO:0005524">
    <property type="term" value="F:ATP binding"/>
    <property type="evidence" value="ECO:0007669"/>
    <property type="project" value="UniProtKB-KW"/>
</dbReference>
<dbReference type="InterPro" id="IPR003593">
    <property type="entry name" value="AAA+_ATPase"/>
</dbReference>
<dbReference type="PANTHER" id="PTHR43553">
    <property type="entry name" value="HEAVY METAL TRANSPORTER"/>
    <property type="match status" value="1"/>
</dbReference>
<evidence type="ECO:0000256" key="6">
    <source>
        <dbReference type="ARBA" id="ARBA00022840"/>
    </source>
</evidence>
<reference evidence="10 11" key="1">
    <citation type="submission" date="2023-04" db="EMBL/GenBank/DDBJ databases">
        <authorList>
            <person name="Hsu D."/>
        </authorList>
    </citation>
    <scope>NUCLEOTIDE SEQUENCE [LARGE SCALE GENOMIC DNA]</scope>
    <source>
        <strain evidence="10 11">MK1</strain>
    </source>
</reference>
<keyword evidence="4" id="KW-1003">Cell membrane</keyword>
<evidence type="ECO:0000256" key="4">
    <source>
        <dbReference type="ARBA" id="ARBA00022475"/>
    </source>
</evidence>
<keyword evidence="11" id="KW-1185">Reference proteome</keyword>
<keyword evidence="7" id="KW-1278">Translocase</keyword>
<evidence type="ECO:0000256" key="5">
    <source>
        <dbReference type="ARBA" id="ARBA00022741"/>
    </source>
</evidence>
<evidence type="ECO:0000256" key="7">
    <source>
        <dbReference type="ARBA" id="ARBA00022967"/>
    </source>
</evidence>
<dbReference type="InterPro" id="IPR003439">
    <property type="entry name" value="ABC_transporter-like_ATP-bd"/>
</dbReference>
<dbReference type="RefSeq" id="WP_366923233.1">
    <property type="nucleotide sequence ID" value="NZ_CP121694.1"/>
</dbReference>
<dbReference type="CDD" id="cd03225">
    <property type="entry name" value="ABC_cobalt_CbiO_domain1"/>
    <property type="match status" value="1"/>
</dbReference>
<dbReference type="Proteomes" id="UP001329915">
    <property type="component" value="Chromosome"/>
</dbReference>
<dbReference type="Pfam" id="PF00005">
    <property type="entry name" value="ABC_tran"/>
    <property type="match status" value="1"/>
</dbReference>
<dbReference type="GO" id="GO:0016887">
    <property type="term" value="F:ATP hydrolysis activity"/>
    <property type="evidence" value="ECO:0007669"/>
    <property type="project" value="InterPro"/>
</dbReference>
<dbReference type="InterPro" id="IPR015856">
    <property type="entry name" value="ABC_transpr_CbiO/EcfA_su"/>
</dbReference>
<keyword evidence="3" id="KW-0813">Transport</keyword>
<evidence type="ECO:0000256" key="2">
    <source>
        <dbReference type="ARBA" id="ARBA00005417"/>
    </source>
</evidence>
<evidence type="ECO:0000313" key="11">
    <source>
        <dbReference type="Proteomes" id="UP001329915"/>
    </source>
</evidence>
<comment type="subcellular location">
    <subcellularLocation>
        <location evidence="1">Cell membrane</location>
        <topology evidence="1">Peripheral membrane protein</topology>
    </subcellularLocation>
</comment>
<dbReference type="FunFam" id="3.40.50.300:FF:000224">
    <property type="entry name" value="Energy-coupling factor transporter ATP-binding protein EcfA"/>
    <property type="match status" value="1"/>
</dbReference>
<gene>
    <name evidence="10" type="ORF">MFMK1_000090</name>
</gene>
<organism evidence="10 11">
    <name type="scientific">Metallumcola ferriviriculae</name>
    <dbReference type="NCBI Taxonomy" id="3039180"/>
    <lineage>
        <taxon>Bacteria</taxon>
        <taxon>Bacillati</taxon>
        <taxon>Bacillota</taxon>
        <taxon>Clostridia</taxon>
        <taxon>Neomoorellales</taxon>
        <taxon>Desulfitibacteraceae</taxon>
        <taxon>Metallumcola</taxon>
    </lineage>
</organism>
<dbReference type="Gene3D" id="3.40.50.300">
    <property type="entry name" value="P-loop containing nucleotide triphosphate hydrolases"/>
    <property type="match status" value="1"/>
</dbReference>
<dbReference type="KEGG" id="dbc:MFMK1_000090"/>
<dbReference type="AlphaFoldDB" id="A0AAU0UGG0"/>
<proteinExistence type="inferred from homology"/>
<protein>
    <submittedName>
        <fullName evidence="10">Energy-coupling factor transporter ATPase</fullName>
    </submittedName>
</protein>
<name>A0AAU0UGG0_9FIRM</name>
<dbReference type="InterPro" id="IPR027417">
    <property type="entry name" value="P-loop_NTPase"/>
</dbReference>
<keyword evidence="6" id="KW-0067">ATP-binding</keyword>
<dbReference type="NCBIfam" id="TIGR04520">
    <property type="entry name" value="ECF_ATPase_1"/>
    <property type="match status" value="1"/>
</dbReference>